<dbReference type="EMBL" id="VLKY01000021">
    <property type="protein sequence ID" value="TWI48013.1"/>
    <property type="molecule type" value="Genomic_DNA"/>
</dbReference>
<evidence type="ECO:0000313" key="1">
    <source>
        <dbReference type="EMBL" id="TWI48013.1"/>
    </source>
</evidence>
<sequence length="91" mass="10617">MHWILIVVSTAAKQPVVSMPELAHAWPVKTPRKNHLNDEQQSQYPLHFKRRNGCPRRPLKQVPSFCSRSVKQGTDWTMSVSKNQKQRFAYC</sequence>
<name>A0A562PUH6_9PSED</name>
<accession>A0A562PUH6</accession>
<protein>
    <submittedName>
        <fullName evidence="1">Uncharacterized protein</fullName>
    </submittedName>
</protein>
<reference evidence="1 2" key="1">
    <citation type="journal article" date="2015" name="Stand. Genomic Sci.">
        <title>Genomic Encyclopedia of Bacterial and Archaeal Type Strains, Phase III: the genomes of soil and plant-associated and newly described type strains.</title>
        <authorList>
            <person name="Whitman W.B."/>
            <person name="Woyke T."/>
            <person name="Klenk H.P."/>
            <person name="Zhou Y."/>
            <person name="Lilburn T.G."/>
            <person name="Beck B.J."/>
            <person name="De Vos P."/>
            <person name="Vandamme P."/>
            <person name="Eisen J.A."/>
            <person name="Garrity G."/>
            <person name="Hugenholtz P."/>
            <person name="Kyrpides N.C."/>
        </authorList>
    </citation>
    <scope>NUCLEOTIDE SEQUENCE [LARGE SCALE GENOMIC DNA]</scope>
    <source>
        <strain evidence="1 2">CGMCC 1.6858</strain>
    </source>
</reference>
<dbReference type="AlphaFoldDB" id="A0A562PUH6"/>
<dbReference type="RefSeq" id="WP_145145473.1">
    <property type="nucleotide sequence ID" value="NZ_VLKY01000021.1"/>
</dbReference>
<proteinExistence type="predicted"/>
<comment type="caution">
    <text evidence="1">The sequence shown here is derived from an EMBL/GenBank/DDBJ whole genome shotgun (WGS) entry which is preliminary data.</text>
</comment>
<organism evidence="1 2">
    <name type="scientific">Pseudomonas duriflava</name>
    <dbReference type="NCBI Taxonomy" id="459528"/>
    <lineage>
        <taxon>Bacteria</taxon>
        <taxon>Pseudomonadati</taxon>
        <taxon>Pseudomonadota</taxon>
        <taxon>Gammaproteobacteria</taxon>
        <taxon>Pseudomonadales</taxon>
        <taxon>Pseudomonadaceae</taxon>
        <taxon>Pseudomonas</taxon>
    </lineage>
</organism>
<gene>
    <name evidence="1" type="ORF">IQ22_04206</name>
</gene>
<dbReference type="Proteomes" id="UP000316905">
    <property type="component" value="Unassembled WGS sequence"/>
</dbReference>
<keyword evidence="2" id="KW-1185">Reference proteome</keyword>
<evidence type="ECO:0000313" key="2">
    <source>
        <dbReference type="Proteomes" id="UP000316905"/>
    </source>
</evidence>